<dbReference type="InterPro" id="IPR005822">
    <property type="entry name" value="Ribosomal_uL13"/>
</dbReference>
<dbReference type="RefSeq" id="YP_009244001.1">
    <property type="nucleotide sequence ID" value="NC_029857.1"/>
</dbReference>
<dbReference type="PANTHER" id="PTHR11545:SF2">
    <property type="entry name" value="LARGE RIBOSOMAL SUBUNIT PROTEIN UL13M"/>
    <property type="match status" value="1"/>
</dbReference>
<evidence type="ECO:0000256" key="3">
    <source>
        <dbReference type="ARBA" id="ARBA00023274"/>
    </source>
</evidence>
<gene>
    <name evidence="5" type="primary">rpl13</name>
    <name evidence="5" type="ORF">Sdur_214</name>
</gene>
<dbReference type="InterPro" id="IPR023563">
    <property type="entry name" value="Ribosomal_uL13_CS"/>
</dbReference>
<dbReference type="GO" id="GO:0003729">
    <property type="term" value="F:mRNA binding"/>
    <property type="evidence" value="ECO:0007669"/>
    <property type="project" value="TreeGrafter"/>
</dbReference>
<dbReference type="Gene3D" id="3.90.1180.10">
    <property type="entry name" value="Ribosomal protein L13"/>
    <property type="match status" value="1"/>
</dbReference>
<dbReference type="GO" id="GO:0006412">
    <property type="term" value="P:translation"/>
    <property type="evidence" value="ECO:0007669"/>
    <property type="project" value="InterPro"/>
</dbReference>
<dbReference type="PROSITE" id="PS00783">
    <property type="entry name" value="RIBOSOMAL_L13"/>
    <property type="match status" value="1"/>
</dbReference>
<geneLocation type="plastid" evidence="5"/>
<dbReference type="CDD" id="cd00392">
    <property type="entry name" value="Ribosomal_L13"/>
    <property type="match status" value="1"/>
</dbReference>
<name>A0A141SD75_9FLOR</name>
<keyword evidence="2 4" id="KW-0689">Ribosomal protein</keyword>
<proteinExistence type="inferred from homology"/>
<dbReference type="AlphaFoldDB" id="A0A141SD75"/>
<dbReference type="SUPFAM" id="SSF52161">
    <property type="entry name" value="Ribosomal protein L13"/>
    <property type="match status" value="1"/>
</dbReference>
<accession>A0A141SD75</accession>
<dbReference type="InterPro" id="IPR005823">
    <property type="entry name" value="Ribosomal_uL13_bac-type"/>
</dbReference>
<reference evidence="5" key="1">
    <citation type="submission" date="2015-07" db="EMBL/GenBank/DDBJ databases">
        <title>Reconstructing the complex evolutionary history of mobile plasmids in red algal genomes.</title>
        <authorList>
            <person name="Lee J."/>
            <person name="Kim K.M."/>
            <person name="Yang E.C."/>
            <person name="Miller K.A."/>
            <person name="Boo S.M."/>
            <person name="Bhattacharya D."/>
            <person name="Yoon H.S."/>
        </authorList>
    </citation>
    <scope>NUCLEOTIDE SEQUENCE</scope>
</reference>
<dbReference type="GeneID" id="27215718"/>
<dbReference type="GO" id="GO:0003735">
    <property type="term" value="F:structural constituent of ribosome"/>
    <property type="evidence" value="ECO:0007669"/>
    <property type="project" value="InterPro"/>
</dbReference>
<dbReference type="GO" id="GO:0017148">
    <property type="term" value="P:negative regulation of translation"/>
    <property type="evidence" value="ECO:0007669"/>
    <property type="project" value="TreeGrafter"/>
</dbReference>
<dbReference type="Pfam" id="PF00572">
    <property type="entry name" value="Ribosomal_L13"/>
    <property type="match status" value="1"/>
</dbReference>
<dbReference type="EMBL" id="KT266785">
    <property type="protein sequence ID" value="AMK96243.1"/>
    <property type="molecule type" value="Genomic_DNA"/>
</dbReference>
<evidence type="ECO:0000256" key="2">
    <source>
        <dbReference type="ARBA" id="ARBA00022980"/>
    </source>
</evidence>
<organism evidence="5">
    <name type="scientific">Sporolithon durum</name>
    <dbReference type="NCBI Taxonomy" id="48970"/>
    <lineage>
        <taxon>Eukaryota</taxon>
        <taxon>Rhodophyta</taxon>
        <taxon>Florideophyceae</taxon>
        <taxon>Corallinophycidae</taxon>
        <taxon>Sporolithales</taxon>
        <taxon>Sporolithaceae</taxon>
        <taxon>Sporolithon</taxon>
    </lineage>
</organism>
<sequence length="143" mass="16442">MNKTYIPSQKLEQKWYLINAKNLTLGRLSTKISTILTGKNNPIYTPHFINTSYIIIINSAYIKVTGKKFFQKLYKRHSGKPGSLKVENFTKLQSRLPNKIIEKSIKGMLPKNNLGHKLFTHLKIYPGSKHPHNAQNPQQLITN</sequence>
<dbReference type="NCBIfam" id="TIGR01066">
    <property type="entry name" value="rplM_bact"/>
    <property type="match status" value="1"/>
</dbReference>
<dbReference type="PIRSF" id="PIRSF002181">
    <property type="entry name" value="Ribosomal_L13"/>
    <property type="match status" value="1"/>
</dbReference>
<protein>
    <submittedName>
        <fullName evidence="5">Ribosomal protein L13</fullName>
    </submittedName>
</protein>
<dbReference type="PANTHER" id="PTHR11545">
    <property type="entry name" value="RIBOSOMAL PROTEIN L13"/>
    <property type="match status" value="1"/>
</dbReference>
<evidence type="ECO:0000256" key="4">
    <source>
        <dbReference type="RuleBase" id="RU003877"/>
    </source>
</evidence>
<evidence type="ECO:0000313" key="5">
    <source>
        <dbReference type="EMBL" id="AMK96243.1"/>
    </source>
</evidence>
<keyword evidence="3 4" id="KW-0687">Ribonucleoprotein</keyword>
<keyword evidence="5" id="KW-0934">Plastid</keyword>
<dbReference type="GO" id="GO:0022625">
    <property type="term" value="C:cytosolic large ribosomal subunit"/>
    <property type="evidence" value="ECO:0007669"/>
    <property type="project" value="TreeGrafter"/>
</dbReference>
<dbReference type="InterPro" id="IPR036899">
    <property type="entry name" value="Ribosomal_uL13_sf"/>
</dbReference>
<evidence type="ECO:0000256" key="1">
    <source>
        <dbReference type="ARBA" id="ARBA00006227"/>
    </source>
</evidence>
<dbReference type="HAMAP" id="MF_01366">
    <property type="entry name" value="Ribosomal_uL13"/>
    <property type="match status" value="1"/>
</dbReference>
<comment type="similarity">
    <text evidence="1 4">Belongs to the universal ribosomal protein uL13 family.</text>
</comment>